<feature type="region of interest" description="Disordered" evidence="1">
    <location>
        <begin position="64"/>
        <end position="104"/>
    </location>
</feature>
<sequence>MLTAVVMANDTVTITTHNPVTKRSVHHFSLFLRGSTTDIAPGKQHRLPRAVWPECNPVKQEAVTNEKTDENEKTDFSPVGRACAGGSGINGAGEQPSGRILRRRQSGFDPIFRRMWREQPGLRRAKRRLWRVWRLPSAGLAGSGSGLRLPWQIESRLLGADEAGRGGALRRHGTRH</sequence>
<reference evidence="2" key="1">
    <citation type="journal article" date="2003" name="FEMS Microbiol. Lett.">
        <title>Cloning and molecular characterization of a unique hemolysin gene of Vibrio pommerensis sp. nov.: development of a DNA probe for the detection of the hemolysin gene and its use in identification of related Vibrio spp. from the Baltic Sea.</title>
        <authorList>
            <person name="Jores J."/>
            <person name="Appel B."/>
            <person name="Lewin A."/>
        </authorList>
    </citation>
    <scope>NUCLEOTIDE SEQUENCE</scope>
    <source>
        <strain evidence="2">CH-291</strain>
    </source>
</reference>
<evidence type="ECO:0000313" key="2">
    <source>
        <dbReference type="EMBL" id="CAC40970.1"/>
    </source>
</evidence>
<proteinExistence type="predicted"/>
<organism evidence="2">
    <name type="scientific">Vibrio pommerensis</name>
    <dbReference type="NCBI Taxonomy" id="161725"/>
    <lineage>
        <taxon>Bacteria</taxon>
        <taxon>Pseudomonadati</taxon>
        <taxon>Pseudomonadota</taxon>
        <taxon>Gammaproteobacteria</taxon>
        <taxon>Vibrionales</taxon>
        <taxon>Vibrionaceae</taxon>
        <taxon>Vibrio</taxon>
    </lineage>
</organism>
<evidence type="ECO:0000256" key="1">
    <source>
        <dbReference type="SAM" id="MobiDB-lite"/>
    </source>
</evidence>
<accession>Q93IK6</accession>
<dbReference type="EMBL" id="AJ314791">
    <property type="protein sequence ID" value="CAC40970.1"/>
    <property type="molecule type" value="Genomic_DNA"/>
</dbReference>
<protein>
    <submittedName>
        <fullName evidence="2">Uncharacterized protein</fullName>
    </submittedName>
</protein>
<name>Q93IK6_9VIBR</name>
<feature type="compositionally biased region" description="Basic and acidic residues" evidence="1">
    <location>
        <begin position="64"/>
        <end position="75"/>
    </location>
</feature>
<dbReference type="AlphaFoldDB" id="Q93IK6"/>